<evidence type="ECO:0000259" key="7">
    <source>
        <dbReference type="PROSITE" id="PS50850"/>
    </source>
</evidence>
<feature type="transmembrane region" description="Helical" evidence="6">
    <location>
        <begin position="312"/>
        <end position="337"/>
    </location>
</feature>
<accession>A0A438NHN7</accession>
<feature type="transmembrane region" description="Helical" evidence="6">
    <location>
        <begin position="357"/>
        <end position="380"/>
    </location>
</feature>
<dbReference type="SUPFAM" id="SSF103473">
    <property type="entry name" value="MFS general substrate transporter"/>
    <property type="match status" value="1"/>
</dbReference>
<dbReference type="EMBL" id="NAJM01000002">
    <property type="protein sequence ID" value="RVX75243.1"/>
    <property type="molecule type" value="Genomic_DNA"/>
</dbReference>
<dbReference type="GO" id="GO:0005886">
    <property type="term" value="C:plasma membrane"/>
    <property type="evidence" value="ECO:0007669"/>
    <property type="project" value="TreeGrafter"/>
</dbReference>
<dbReference type="PROSITE" id="PS50850">
    <property type="entry name" value="MFS"/>
    <property type="match status" value="1"/>
</dbReference>
<keyword evidence="4 6" id="KW-0472">Membrane</keyword>
<feature type="transmembrane region" description="Helical" evidence="6">
    <location>
        <begin position="209"/>
        <end position="229"/>
    </location>
</feature>
<proteinExistence type="predicted"/>
<protein>
    <recommendedName>
        <fullName evidence="7">Major facilitator superfamily (MFS) profile domain-containing protein</fullName>
    </recommendedName>
</protein>
<feature type="transmembrane region" description="Helical" evidence="6">
    <location>
        <begin position="176"/>
        <end position="197"/>
    </location>
</feature>
<dbReference type="Pfam" id="PF07690">
    <property type="entry name" value="MFS_1"/>
    <property type="match status" value="1"/>
</dbReference>
<dbReference type="GO" id="GO:0015606">
    <property type="term" value="F:spermidine transmembrane transporter activity"/>
    <property type="evidence" value="ECO:0007669"/>
    <property type="project" value="TreeGrafter"/>
</dbReference>
<feature type="compositionally biased region" description="Polar residues" evidence="5">
    <location>
        <begin position="31"/>
        <end position="56"/>
    </location>
</feature>
<evidence type="ECO:0000256" key="3">
    <source>
        <dbReference type="ARBA" id="ARBA00022989"/>
    </source>
</evidence>
<feature type="transmembrane region" description="Helical" evidence="6">
    <location>
        <begin position="153"/>
        <end position="170"/>
    </location>
</feature>
<dbReference type="InterPro" id="IPR020846">
    <property type="entry name" value="MFS_dom"/>
</dbReference>
<feature type="region of interest" description="Disordered" evidence="5">
    <location>
        <begin position="450"/>
        <end position="484"/>
    </location>
</feature>
<feature type="transmembrane region" description="Helical" evidence="6">
    <location>
        <begin position="428"/>
        <end position="446"/>
    </location>
</feature>
<feature type="compositionally biased region" description="Low complexity" evidence="5">
    <location>
        <begin position="18"/>
        <end position="30"/>
    </location>
</feature>
<gene>
    <name evidence="8" type="ORF">B0A52_00595</name>
</gene>
<sequence>MTDHPSTISIDSDKMETSSDTSSSSSPSISVPIQQTNLDLEKTTSTGTCRTNQSRISNRDVRTAQDWDGPDDPDNPLNWSTRKKAYHTLVPALQAFTITFGSSVYSPSIPQVARSFDIGSTTAILPLSVYVLGLGAGPMLSAPISETWGRRSVYLWFFPPSLLLTMGAGFSNSFAGLVICRFLAGLTGSGTLAVGAGSNSDLYAPINRAMSSSIFLMAPFLGPALGPALGGYVSMKKDWRWTQWLILFWGALTYALTVPQKETYKRIILSKRARRLGIQGPPSLLPPGMSMMHFVFVVTILRPLRMLITESIVAFFSVYTAFNFSVLFAFFAAFPVVFSSPYPEIQIYHFNMGESGLVFLAIGLGVVISTMTFIVFDLYTYRPQTLRKRATGDFTPLPPEARLQPAMLGSVLLPISLFWFGWTARSDIHWIVPIIATVLFGVANGVRRGPTTSSETMTSQRLNHDATNADSAGQTPDSGLGNSMSPMTGDLTCSQYSSSQPDPKERRHAIELFLMHRFTADVVASFPSSRCEVSKDMFPWHVPNLACDHAFLFQAIFAITALNLCKTMGSATAATAPNEPKGIPDVFRHVDFAHLHRLYLHESIQQQRTAFECLGPANADALGLTSTLMTLMAICISPDAEQMVKPRRDPGYRLPLEWLKLSNSSKTVFEACFVHLEEGSLLLNYVSRKRVPDMTDSDYIFDPAHTKPFQQILEFHPRIAGPSTGASAEHDPRLEDDVEVKHAYVRTLALIGSIYASVVNNDPPHVICSRISGFGPLVPRRYVELLSLQTPRAMVILAYYMAFQTHRGRLLVVPRHSRKRDRRHKKYSSPAMAVALGLALGRP</sequence>
<evidence type="ECO:0000256" key="6">
    <source>
        <dbReference type="SAM" id="Phobius"/>
    </source>
</evidence>
<name>A0A438NHN7_EXOME</name>
<dbReference type="AlphaFoldDB" id="A0A438NHN7"/>
<comment type="subcellular location">
    <subcellularLocation>
        <location evidence="1">Membrane</location>
        <topology evidence="1">Multi-pass membrane protein</topology>
    </subcellularLocation>
</comment>
<dbReference type="VEuPathDB" id="FungiDB:PV10_00077"/>
<dbReference type="InterPro" id="IPR011701">
    <property type="entry name" value="MFS"/>
</dbReference>
<feature type="transmembrane region" description="Helical" evidence="6">
    <location>
        <begin position="85"/>
        <end position="106"/>
    </location>
</feature>
<evidence type="ECO:0000256" key="1">
    <source>
        <dbReference type="ARBA" id="ARBA00004141"/>
    </source>
</evidence>
<evidence type="ECO:0000256" key="5">
    <source>
        <dbReference type="SAM" id="MobiDB-lite"/>
    </source>
</evidence>
<feature type="region of interest" description="Disordered" evidence="5">
    <location>
        <begin position="1"/>
        <end position="76"/>
    </location>
</feature>
<feature type="transmembrane region" description="Helical" evidence="6">
    <location>
        <begin position="241"/>
        <end position="258"/>
    </location>
</feature>
<dbReference type="PANTHER" id="PTHR23502">
    <property type="entry name" value="MAJOR FACILITATOR SUPERFAMILY"/>
    <property type="match status" value="1"/>
</dbReference>
<dbReference type="InterPro" id="IPR036259">
    <property type="entry name" value="MFS_trans_sf"/>
</dbReference>
<keyword evidence="3 6" id="KW-1133">Transmembrane helix</keyword>
<feature type="domain" description="Major facilitator superfamily (MFS) profile" evidence="7">
    <location>
        <begin position="87"/>
        <end position="532"/>
    </location>
</feature>
<dbReference type="Gene3D" id="1.20.1250.20">
    <property type="entry name" value="MFS general substrate transporter like domains"/>
    <property type="match status" value="1"/>
</dbReference>
<reference evidence="8 9" key="1">
    <citation type="submission" date="2017-03" db="EMBL/GenBank/DDBJ databases">
        <title>Genomes of endolithic fungi from Antarctica.</title>
        <authorList>
            <person name="Coleine C."/>
            <person name="Masonjones S."/>
            <person name="Stajich J.E."/>
        </authorList>
    </citation>
    <scope>NUCLEOTIDE SEQUENCE [LARGE SCALE GENOMIC DNA]</scope>
    <source>
        <strain evidence="8 9">CCFEE 6314</strain>
    </source>
</reference>
<feature type="transmembrane region" description="Helical" evidence="6">
    <location>
        <begin position="118"/>
        <end position="141"/>
    </location>
</feature>
<organism evidence="8 9">
    <name type="scientific">Exophiala mesophila</name>
    <name type="common">Black yeast-like fungus</name>
    <dbReference type="NCBI Taxonomy" id="212818"/>
    <lineage>
        <taxon>Eukaryota</taxon>
        <taxon>Fungi</taxon>
        <taxon>Dikarya</taxon>
        <taxon>Ascomycota</taxon>
        <taxon>Pezizomycotina</taxon>
        <taxon>Eurotiomycetes</taxon>
        <taxon>Chaetothyriomycetidae</taxon>
        <taxon>Chaetothyriales</taxon>
        <taxon>Herpotrichiellaceae</taxon>
        <taxon>Exophiala</taxon>
    </lineage>
</organism>
<feature type="compositionally biased region" description="Polar residues" evidence="5">
    <location>
        <begin position="1"/>
        <end position="10"/>
    </location>
</feature>
<dbReference type="PANTHER" id="PTHR23502:SF182">
    <property type="entry name" value="POLYAMINE TRANSPORTER, PUTATIVE-RELATED"/>
    <property type="match status" value="1"/>
</dbReference>
<dbReference type="Proteomes" id="UP000288859">
    <property type="component" value="Unassembled WGS sequence"/>
</dbReference>
<keyword evidence="2 6" id="KW-0812">Transmembrane</keyword>
<dbReference type="GO" id="GO:0000297">
    <property type="term" value="F:spermine transmembrane transporter activity"/>
    <property type="evidence" value="ECO:0007669"/>
    <property type="project" value="TreeGrafter"/>
</dbReference>
<evidence type="ECO:0000313" key="9">
    <source>
        <dbReference type="Proteomes" id="UP000288859"/>
    </source>
</evidence>
<comment type="caution">
    <text evidence="8">The sequence shown here is derived from an EMBL/GenBank/DDBJ whole genome shotgun (WGS) entry which is preliminary data.</text>
</comment>
<evidence type="ECO:0000313" key="8">
    <source>
        <dbReference type="EMBL" id="RVX75243.1"/>
    </source>
</evidence>
<evidence type="ECO:0000256" key="2">
    <source>
        <dbReference type="ARBA" id="ARBA00022692"/>
    </source>
</evidence>
<dbReference type="OrthoDB" id="3936150at2759"/>
<evidence type="ECO:0000256" key="4">
    <source>
        <dbReference type="ARBA" id="ARBA00023136"/>
    </source>
</evidence>